<name>A0A9Q0KJ29_9MAGN</name>
<dbReference type="Proteomes" id="UP001141806">
    <property type="component" value="Unassembled WGS sequence"/>
</dbReference>
<proteinExistence type="predicted"/>
<accession>A0A9Q0KJ29</accession>
<comment type="caution">
    <text evidence="1">The sequence shown here is derived from an EMBL/GenBank/DDBJ whole genome shotgun (WGS) entry which is preliminary data.</text>
</comment>
<sequence>MWNIRELDPKNEVQAQAPGPARVILIEKNLGRRSSLEIWSFLVWLFQQPRNIWVLWFSSLSCGICFGDDDLVPFRSSFNSLHLFNFFECDSVRDFDLCIF</sequence>
<keyword evidence="2" id="KW-1185">Reference proteome</keyword>
<evidence type="ECO:0000313" key="2">
    <source>
        <dbReference type="Proteomes" id="UP001141806"/>
    </source>
</evidence>
<reference evidence="1" key="1">
    <citation type="journal article" date="2023" name="Plant J.">
        <title>The genome of the king protea, Protea cynaroides.</title>
        <authorList>
            <person name="Chang J."/>
            <person name="Duong T.A."/>
            <person name="Schoeman C."/>
            <person name="Ma X."/>
            <person name="Roodt D."/>
            <person name="Barker N."/>
            <person name="Li Z."/>
            <person name="Van de Peer Y."/>
            <person name="Mizrachi E."/>
        </authorList>
    </citation>
    <scope>NUCLEOTIDE SEQUENCE</scope>
    <source>
        <tissue evidence="1">Young leaves</tissue>
    </source>
</reference>
<evidence type="ECO:0000313" key="1">
    <source>
        <dbReference type="EMBL" id="KAJ4971151.1"/>
    </source>
</evidence>
<organism evidence="1 2">
    <name type="scientific">Protea cynaroides</name>
    <dbReference type="NCBI Taxonomy" id="273540"/>
    <lineage>
        <taxon>Eukaryota</taxon>
        <taxon>Viridiplantae</taxon>
        <taxon>Streptophyta</taxon>
        <taxon>Embryophyta</taxon>
        <taxon>Tracheophyta</taxon>
        <taxon>Spermatophyta</taxon>
        <taxon>Magnoliopsida</taxon>
        <taxon>Proteales</taxon>
        <taxon>Proteaceae</taxon>
        <taxon>Protea</taxon>
    </lineage>
</organism>
<dbReference type="EMBL" id="JAMYWD010000005">
    <property type="protein sequence ID" value="KAJ4971151.1"/>
    <property type="molecule type" value="Genomic_DNA"/>
</dbReference>
<gene>
    <name evidence="1" type="ORF">NE237_004250</name>
</gene>
<dbReference type="AlphaFoldDB" id="A0A9Q0KJ29"/>
<protein>
    <submittedName>
        <fullName evidence="1">Uncharacterized protein</fullName>
    </submittedName>
</protein>